<evidence type="ECO:0000256" key="2">
    <source>
        <dbReference type="SAM" id="Phobius"/>
    </source>
</evidence>
<keyword evidence="2" id="KW-1133">Transmembrane helix</keyword>
<feature type="transmembrane region" description="Helical" evidence="2">
    <location>
        <begin position="25"/>
        <end position="48"/>
    </location>
</feature>
<evidence type="ECO:0000256" key="1">
    <source>
        <dbReference type="SAM" id="MobiDB-lite"/>
    </source>
</evidence>
<feature type="region of interest" description="Disordered" evidence="1">
    <location>
        <begin position="151"/>
        <end position="177"/>
    </location>
</feature>
<evidence type="ECO:0000313" key="5">
    <source>
        <dbReference type="Proteomes" id="UP001517376"/>
    </source>
</evidence>
<protein>
    <recommendedName>
        <fullName evidence="3">HTH LytTR-type domain-containing protein</fullName>
    </recommendedName>
</protein>
<keyword evidence="5" id="KW-1185">Reference proteome</keyword>
<dbReference type="Gene3D" id="2.40.50.1020">
    <property type="entry name" value="LytTr DNA-binding domain"/>
    <property type="match status" value="1"/>
</dbReference>
<feature type="domain" description="HTH LytTR-type" evidence="3">
    <location>
        <begin position="189"/>
        <end position="276"/>
    </location>
</feature>
<dbReference type="EMBL" id="JAAATW010000002">
    <property type="protein sequence ID" value="NBE08131.1"/>
    <property type="molecule type" value="Genomic_DNA"/>
</dbReference>
<feature type="transmembrane region" description="Helical" evidence="2">
    <location>
        <begin position="120"/>
        <end position="145"/>
    </location>
</feature>
<dbReference type="RefSeq" id="WP_161767118.1">
    <property type="nucleotide sequence ID" value="NZ_JAAATW010000002.1"/>
</dbReference>
<keyword evidence="2" id="KW-0812">Transmembrane</keyword>
<evidence type="ECO:0000259" key="3">
    <source>
        <dbReference type="PROSITE" id="PS50930"/>
    </source>
</evidence>
<dbReference type="SMART" id="SM00850">
    <property type="entry name" value="LytTR"/>
    <property type="match status" value="1"/>
</dbReference>
<evidence type="ECO:0000313" key="4">
    <source>
        <dbReference type="EMBL" id="NBE08131.1"/>
    </source>
</evidence>
<organism evidence="4 5">
    <name type="scientific">Paragemmobacter ruber</name>
    <dbReference type="NCBI Taxonomy" id="1985673"/>
    <lineage>
        <taxon>Bacteria</taxon>
        <taxon>Pseudomonadati</taxon>
        <taxon>Pseudomonadota</taxon>
        <taxon>Alphaproteobacteria</taxon>
        <taxon>Rhodobacterales</taxon>
        <taxon>Paracoccaceae</taxon>
        <taxon>Paragemmobacter</taxon>
    </lineage>
</organism>
<keyword evidence="2" id="KW-0472">Membrane</keyword>
<name>A0ABW9Y6D5_9RHOB</name>
<dbReference type="Proteomes" id="UP001517376">
    <property type="component" value="Unassembled WGS sequence"/>
</dbReference>
<feature type="transmembrane region" description="Helical" evidence="2">
    <location>
        <begin position="54"/>
        <end position="76"/>
    </location>
</feature>
<dbReference type="Pfam" id="PF04397">
    <property type="entry name" value="LytTR"/>
    <property type="match status" value="1"/>
</dbReference>
<dbReference type="InterPro" id="IPR007492">
    <property type="entry name" value="LytTR_DNA-bd_dom"/>
</dbReference>
<gene>
    <name evidence="4" type="ORF">GU920_11330</name>
</gene>
<dbReference type="PROSITE" id="PS50930">
    <property type="entry name" value="HTH_LYTTR"/>
    <property type="match status" value="1"/>
</dbReference>
<reference evidence="5" key="1">
    <citation type="submission" date="2020-01" db="EMBL/GenBank/DDBJ databases">
        <title>Sphingomonas sp. strain CSW-10.</title>
        <authorList>
            <person name="Chen W.-M."/>
        </authorList>
    </citation>
    <scope>NUCLEOTIDE SEQUENCE [LARGE SCALE GENOMIC DNA]</scope>
    <source>
        <strain evidence="5">CCP-1</strain>
    </source>
</reference>
<feature type="transmembrane region" description="Helical" evidence="2">
    <location>
        <begin position="88"/>
        <end position="108"/>
    </location>
</feature>
<proteinExistence type="predicted"/>
<feature type="compositionally biased region" description="Pro residues" evidence="1">
    <location>
        <begin position="151"/>
        <end position="175"/>
    </location>
</feature>
<accession>A0ABW9Y6D5</accession>
<sequence>MPPTLSPDLARAFAQLRPILSNPRFWLSLVCGGAALGIAGPFGTFTALPLGPRLAYWIVMILGTGCVGLILCRSMTTVLQGRGLPRRLASVLSGLLAGLPIVAMVHGLNSLLLPPDALAIGPIPLTLALLVISVCVSLAVAEIFFSRPAPPSPAHPTPAPATAPAPAHSPTPPQPRLLARLPAHLRGPLIALTATDHYTEVTTAHGTARLLLRLSDAIAETAPTPGLRIHRSHWVALDQIASARRDGPRAVITLSDGSTRPVSRGFLPAVEQAGLLPPR</sequence>
<comment type="caution">
    <text evidence="4">The sequence shown here is derived from an EMBL/GenBank/DDBJ whole genome shotgun (WGS) entry which is preliminary data.</text>
</comment>